<dbReference type="EMBL" id="RRCM01000003">
    <property type="protein sequence ID" value="RRJ13780.1"/>
    <property type="molecule type" value="Genomic_DNA"/>
</dbReference>
<organism evidence="1 2">
    <name type="scientific">Lachnoanaerobaculum orale</name>
    <dbReference type="NCBI Taxonomy" id="979627"/>
    <lineage>
        <taxon>Bacteria</taxon>
        <taxon>Bacillati</taxon>
        <taxon>Bacillota</taxon>
        <taxon>Clostridia</taxon>
        <taxon>Lachnospirales</taxon>
        <taxon>Lachnospiraceae</taxon>
        <taxon>Lachnoanaerobaculum</taxon>
    </lineage>
</organism>
<gene>
    <name evidence="1" type="ORF">EHW90_12350</name>
</gene>
<sequence length="144" mass="17024">MAYTKENFEEWIIFIDSKMEYFTDAFAKENNLKLDYSIESLDRIENWILTNYSEIKDLIGDAKTLDYLTVYIGETFRKYIGGEWFIDLKNKKNAYYSMPVLISPDYIGEVYKAPMTYATACINRKKGDYISTILKNCMENMNIR</sequence>
<name>A0A3P3Q0C9_9FIRM</name>
<dbReference type="RefSeq" id="WP_124952987.1">
    <property type="nucleotide sequence ID" value="NZ_RRCM01000003.1"/>
</dbReference>
<evidence type="ECO:0000313" key="2">
    <source>
        <dbReference type="Proteomes" id="UP000276982"/>
    </source>
</evidence>
<comment type="caution">
    <text evidence="1">The sequence shown here is derived from an EMBL/GenBank/DDBJ whole genome shotgun (WGS) entry which is preliminary data.</text>
</comment>
<accession>A0A3P3Q0C9</accession>
<proteinExistence type="predicted"/>
<protein>
    <submittedName>
        <fullName evidence="1">Uncharacterized protein</fullName>
    </submittedName>
</protein>
<evidence type="ECO:0000313" key="1">
    <source>
        <dbReference type="EMBL" id="RRJ13780.1"/>
    </source>
</evidence>
<reference evidence="1 2" key="1">
    <citation type="submission" date="2018-11" db="EMBL/GenBank/DDBJ databases">
        <title>Genome sequencing of Lachnoanaerobaculum orale DSM 24553T.</title>
        <authorList>
            <person name="Kook J.-K."/>
            <person name="Park S.-N."/>
            <person name="Lim Y.K."/>
        </authorList>
    </citation>
    <scope>NUCLEOTIDE SEQUENCE [LARGE SCALE GENOMIC DNA]</scope>
    <source>
        <strain evidence="1 2">DSM 24553</strain>
    </source>
</reference>
<dbReference type="Proteomes" id="UP000276982">
    <property type="component" value="Unassembled WGS sequence"/>
</dbReference>
<keyword evidence="2" id="KW-1185">Reference proteome</keyword>
<dbReference type="AlphaFoldDB" id="A0A3P3Q0C9"/>